<sequence>MSVKMNRKIKRALAFGAVAGAALGVLITFAAASKAVDKKAEAFAKTEKTLKKEKKALEEQVEKQKSIEAAATLSTKGTDDWELLLVNDNYPLDQKYEPELEEIAEGRSVDARIAEDTKKMLSDAKEAGLKMYVLSAYRNYEDQKTVFNETMGDWINQGSTYLDAYEETKKSVAIPGYSEHATGLAMDIVSEDYQDLDDKQADTKESKWLAENCYKYGFILRYPSDKSDITGIVYEPWHYRYVGKEAAKEIMEKNITLEEYLGVA</sequence>
<proteinExistence type="predicted"/>
<dbReference type="InterPro" id="IPR058193">
    <property type="entry name" value="VanY/YodJ_core_dom"/>
</dbReference>
<gene>
    <name evidence="4" type="ORF">A8806_111147</name>
</gene>
<dbReference type="OrthoDB" id="9792074at2"/>
<feature type="signal peptide" evidence="2">
    <location>
        <begin position="1"/>
        <end position="30"/>
    </location>
</feature>
<dbReference type="GO" id="GO:0006508">
    <property type="term" value="P:proteolysis"/>
    <property type="evidence" value="ECO:0007669"/>
    <property type="project" value="InterPro"/>
</dbReference>
<dbReference type="SUPFAM" id="SSF55166">
    <property type="entry name" value="Hedgehog/DD-peptidase"/>
    <property type="match status" value="1"/>
</dbReference>
<keyword evidence="1" id="KW-0175">Coiled coil</keyword>
<dbReference type="PANTHER" id="PTHR34385:SF1">
    <property type="entry name" value="PEPTIDOGLYCAN L-ALANYL-D-GLUTAMATE ENDOPEPTIDASE CWLK"/>
    <property type="match status" value="1"/>
</dbReference>
<keyword evidence="4" id="KW-0121">Carboxypeptidase</keyword>
<name>A0A2Y9BH00_9FIRM</name>
<dbReference type="PANTHER" id="PTHR34385">
    <property type="entry name" value="D-ALANYL-D-ALANINE CARBOXYPEPTIDASE"/>
    <property type="match status" value="1"/>
</dbReference>
<dbReference type="GO" id="GO:0004180">
    <property type="term" value="F:carboxypeptidase activity"/>
    <property type="evidence" value="ECO:0007669"/>
    <property type="project" value="UniProtKB-KW"/>
</dbReference>
<keyword evidence="4" id="KW-0378">Hydrolase</keyword>
<evidence type="ECO:0000256" key="1">
    <source>
        <dbReference type="SAM" id="Coils"/>
    </source>
</evidence>
<evidence type="ECO:0000313" key="4">
    <source>
        <dbReference type="EMBL" id="PWJ27710.1"/>
    </source>
</evidence>
<comment type="caution">
    <text evidence="4">The sequence shown here is derived from an EMBL/GenBank/DDBJ whole genome shotgun (WGS) entry which is preliminary data.</text>
</comment>
<organism evidence="4 5">
    <name type="scientific">Faecalicatena orotica</name>
    <dbReference type="NCBI Taxonomy" id="1544"/>
    <lineage>
        <taxon>Bacteria</taxon>
        <taxon>Bacillati</taxon>
        <taxon>Bacillota</taxon>
        <taxon>Clostridia</taxon>
        <taxon>Lachnospirales</taxon>
        <taxon>Lachnospiraceae</taxon>
        <taxon>Faecalicatena</taxon>
    </lineage>
</organism>
<dbReference type="InterPro" id="IPR003709">
    <property type="entry name" value="VanY-like_core_dom"/>
</dbReference>
<dbReference type="AlphaFoldDB" id="A0A2Y9BH00"/>
<protein>
    <submittedName>
        <fullName evidence="4">D-alanyl-D-alanine carboxypeptidase</fullName>
    </submittedName>
</protein>
<feature type="chain" id="PRO_5043162171" evidence="2">
    <location>
        <begin position="31"/>
        <end position="264"/>
    </location>
</feature>
<dbReference type="Proteomes" id="UP000245845">
    <property type="component" value="Unassembled WGS sequence"/>
</dbReference>
<keyword evidence="5" id="KW-1185">Reference proteome</keyword>
<accession>A0A2Y9BH00</accession>
<keyword evidence="4" id="KW-0645">Protease</keyword>
<dbReference type="InterPro" id="IPR009045">
    <property type="entry name" value="Zn_M74/Hedgehog-like"/>
</dbReference>
<dbReference type="EMBL" id="QGDL01000011">
    <property type="protein sequence ID" value="PWJ27710.1"/>
    <property type="molecule type" value="Genomic_DNA"/>
</dbReference>
<dbReference type="CDD" id="cd14852">
    <property type="entry name" value="LD-carboxypeptidase"/>
    <property type="match status" value="1"/>
</dbReference>
<evidence type="ECO:0000259" key="3">
    <source>
        <dbReference type="Pfam" id="PF02557"/>
    </source>
</evidence>
<dbReference type="InterPro" id="IPR052179">
    <property type="entry name" value="DD-CPase-like"/>
</dbReference>
<feature type="coiled-coil region" evidence="1">
    <location>
        <begin position="40"/>
        <end position="70"/>
    </location>
</feature>
<dbReference type="Pfam" id="PF02557">
    <property type="entry name" value="VanY"/>
    <property type="match status" value="1"/>
</dbReference>
<reference evidence="4 5" key="1">
    <citation type="submission" date="2018-05" db="EMBL/GenBank/DDBJ databases">
        <title>The Hungate 1000. A catalogue of reference genomes from the rumen microbiome.</title>
        <authorList>
            <person name="Kelly W."/>
        </authorList>
    </citation>
    <scope>NUCLEOTIDE SEQUENCE [LARGE SCALE GENOMIC DNA]</scope>
    <source>
        <strain evidence="4 5">NLAE-zl-C242</strain>
    </source>
</reference>
<evidence type="ECO:0000256" key="2">
    <source>
        <dbReference type="SAM" id="SignalP"/>
    </source>
</evidence>
<keyword evidence="2" id="KW-0732">Signal</keyword>
<dbReference type="RefSeq" id="WP_109732519.1">
    <property type="nucleotide sequence ID" value="NZ_BAAACK010000005.1"/>
</dbReference>
<dbReference type="Gene3D" id="3.30.1380.10">
    <property type="match status" value="1"/>
</dbReference>
<feature type="domain" description="D-alanyl-D-alanine carboxypeptidase-like core" evidence="3">
    <location>
        <begin position="108"/>
        <end position="244"/>
    </location>
</feature>
<evidence type="ECO:0000313" key="5">
    <source>
        <dbReference type="Proteomes" id="UP000245845"/>
    </source>
</evidence>